<comment type="caution">
    <text evidence="1">The sequence shown here is derived from an EMBL/GenBank/DDBJ whole genome shotgun (WGS) entry which is preliminary data.</text>
</comment>
<sequence>MNRSLRCHPQWAGTLVKKDVNYLAKMRAKLMRRTVHNHPKWLGKIIKKDNGLSSKKASSQQHIRCSIKGNTILGSGTQECKNVSVSMVQLPVKDGDSGSLQINIHITQNCPCVGRMTVNLNLEKDTSM</sequence>
<dbReference type="EMBL" id="JBHFFA010000006">
    <property type="protein sequence ID" value="KAL2621556.1"/>
    <property type="molecule type" value="Genomic_DNA"/>
</dbReference>
<evidence type="ECO:0000313" key="1">
    <source>
        <dbReference type="EMBL" id="KAL2621556.1"/>
    </source>
</evidence>
<evidence type="ECO:0000313" key="2">
    <source>
        <dbReference type="Proteomes" id="UP001605036"/>
    </source>
</evidence>
<name>A0ABD1Y4K2_9MARC</name>
<reference evidence="1 2" key="1">
    <citation type="submission" date="2024-09" db="EMBL/GenBank/DDBJ databases">
        <title>Chromosome-scale assembly of Riccia fluitans.</title>
        <authorList>
            <person name="Paukszto L."/>
            <person name="Sawicki J."/>
            <person name="Karawczyk K."/>
            <person name="Piernik-Szablinska J."/>
            <person name="Szczecinska M."/>
            <person name="Mazdziarz M."/>
        </authorList>
    </citation>
    <scope>NUCLEOTIDE SEQUENCE [LARGE SCALE GENOMIC DNA]</scope>
    <source>
        <strain evidence="1">Rf_01</strain>
        <tissue evidence="1">Aerial parts of the thallus</tissue>
    </source>
</reference>
<proteinExistence type="predicted"/>
<protein>
    <submittedName>
        <fullName evidence="1">Uncharacterized protein</fullName>
    </submittedName>
</protein>
<keyword evidence="2" id="KW-1185">Reference proteome</keyword>
<accession>A0ABD1Y4K2</accession>
<dbReference type="Proteomes" id="UP001605036">
    <property type="component" value="Unassembled WGS sequence"/>
</dbReference>
<gene>
    <name evidence="1" type="ORF">R1flu_001761</name>
</gene>
<dbReference type="AlphaFoldDB" id="A0ABD1Y4K2"/>
<organism evidence="1 2">
    <name type="scientific">Riccia fluitans</name>
    <dbReference type="NCBI Taxonomy" id="41844"/>
    <lineage>
        <taxon>Eukaryota</taxon>
        <taxon>Viridiplantae</taxon>
        <taxon>Streptophyta</taxon>
        <taxon>Embryophyta</taxon>
        <taxon>Marchantiophyta</taxon>
        <taxon>Marchantiopsida</taxon>
        <taxon>Marchantiidae</taxon>
        <taxon>Marchantiales</taxon>
        <taxon>Ricciaceae</taxon>
        <taxon>Riccia</taxon>
    </lineage>
</organism>